<protein>
    <submittedName>
        <fullName evidence="1">Uncharacterized protein</fullName>
    </submittedName>
</protein>
<keyword evidence="2" id="KW-1185">Reference proteome</keyword>
<accession>A0A7Z1AEY3</accession>
<gene>
    <name evidence="1" type="ORF">CODIS_21800</name>
</gene>
<comment type="caution">
    <text evidence="1">The sequence shown here is derived from an EMBL/GenBank/DDBJ whole genome shotgun (WGS) entry which is preliminary data.</text>
</comment>
<dbReference type="RefSeq" id="WP_069124784.1">
    <property type="nucleotide sequence ID" value="NZ_MARB01000011.1"/>
</dbReference>
<evidence type="ECO:0000313" key="1">
    <source>
        <dbReference type="EMBL" id="ODJ87475.1"/>
    </source>
</evidence>
<dbReference type="AlphaFoldDB" id="A0A7Z1AEY3"/>
<dbReference type="Gene3D" id="2.150.10.10">
    <property type="entry name" value="Serralysin-like metalloprotease, C-terminal"/>
    <property type="match status" value="1"/>
</dbReference>
<dbReference type="EMBL" id="MARB01000011">
    <property type="protein sequence ID" value="ODJ87475.1"/>
    <property type="molecule type" value="Genomic_DNA"/>
</dbReference>
<evidence type="ECO:0000313" key="2">
    <source>
        <dbReference type="Proteomes" id="UP000094769"/>
    </source>
</evidence>
<name>A0A7Z1AEY3_9GAMM</name>
<sequence>MFGQILFPGIWNRIRELEARIEELESSLEGLSTGGVGRLNDYLSFHDQNECITARLTGINLQIVNGEGNTQSVNCRGNLILGYNEPTTEGTVDRSGSHNLILGIRHNYASYCGIVNGVDNNLTSEYGAILNGQECYANATHVTICSGYDHKGNGSYSTILSGFDNGGLGSRAVFLDGTNNRAEHSQTIFIGGSGETSSHDGEIIPAIP</sequence>
<organism evidence="1 2">
    <name type="scientific">Candidatus Thiodiazotropha endolucinida</name>
    <dbReference type="NCBI Taxonomy" id="1655433"/>
    <lineage>
        <taxon>Bacteria</taxon>
        <taxon>Pseudomonadati</taxon>
        <taxon>Pseudomonadota</taxon>
        <taxon>Gammaproteobacteria</taxon>
        <taxon>Chromatiales</taxon>
        <taxon>Sedimenticolaceae</taxon>
        <taxon>Candidatus Thiodiazotropha</taxon>
    </lineage>
</organism>
<dbReference type="InterPro" id="IPR011049">
    <property type="entry name" value="Serralysin-like_metalloprot_C"/>
</dbReference>
<proteinExistence type="predicted"/>
<reference evidence="1 2" key="1">
    <citation type="submission" date="2016-06" db="EMBL/GenBank/DDBJ databases">
        <title>Genome sequence of endosymbiont of Candidatus Endolucinida thiodiazotropha.</title>
        <authorList>
            <person name="Poehlein A."/>
            <person name="Koenig S."/>
            <person name="Heiden S.E."/>
            <person name="Thuermer A."/>
            <person name="Voget S."/>
            <person name="Daniel R."/>
            <person name="Markert S."/>
            <person name="Gros O."/>
            <person name="Schweder T."/>
        </authorList>
    </citation>
    <scope>NUCLEOTIDE SEQUENCE [LARGE SCALE GENOMIC DNA]</scope>
    <source>
        <strain evidence="1 2">COS</strain>
    </source>
</reference>
<dbReference type="OrthoDB" id="6306615at2"/>
<dbReference type="Proteomes" id="UP000094769">
    <property type="component" value="Unassembled WGS sequence"/>
</dbReference>